<proteinExistence type="predicted"/>
<dbReference type="AlphaFoldDB" id="A0A2T7NZH8"/>
<sequence>MYFALVSVPDTQQPPGCPIVSVWNDNGRGHRAMTALTTYTSSHRDLPERSAPQTYRAYRSLWVGHLTVVKRQGRRP</sequence>
<name>A0A2T7NZH8_POMCA</name>
<accession>A0A2T7NZH8</accession>
<gene>
    <name evidence="1" type="ORF">C0Q70_14261</name>
</gene>
<evidence type="ECO:0000313" key="2">
    <source>
        <dbReference type="Proteomes" id="UP000245119"/>
    </source>
</evidence>
<comment type="caution">
    <text evidence="1">The sequence shown here is derived from an EMBL/GenBank/DDBJ whole genome shotgun (WGS) entry which is preliminary data.</text>
</comment>
<keyword evidence="2" id="KW-1185">Reference proteome</keyword>
<protein>
    <submittedName>
        <fullName evidence="1">Uncharacterized protein</fullName>
    </submittedName>
</protein>
<reference evidence="1 2" key="1">
    <citation type="submission" date="2018-04" db="EMBL/GenBank/DDBJ databases">
        <title>The genome of golden apple snail Pomacea canaliculata provides insight into stress tolerance and invasive adaptation.</title>
        <authorList>
            <person name="Liu C."/>
            <person name="Liu B."/>
            <person name="Ren Y."/>
            <person name="Zhang Y."/>
            <person name="Wang H."/>
            <person name="Li S."/>
            <person name="Jiang F."/>
            <person name="Yin L."/>
            <person name="Zhang G."/>
            <person name="Qian W."/>
            <person name="Fan W."/>
        </authorList>
    </citation>
    <scope>NUCLEOTIDE SEQUENCE [LARGE SCALE GENOMIC DNA]</scope>
    <source>
        <strain evidence="1">SZHN2017</strain>
        <tissue evidence="1">Muscle</tissue>
    </source>
</reference>
<dbReference type="EMBL" id="PZQS01000008">
    <property type="protein sequence ID" value="PVD26584.1"/>
    <property type="molecule type" value="Genomic_DNA"/>
</dbReference>
<dbReference type="OrthoDB" id="10038642at2759"/>
<evidence type="ECO:0000313" key="1">
    <source>
        <dbReference type="EMBL" id="PVD26584.1"/>
    </source>
</evidence>
<dbReference type="Proteomes" id="UP000245119">
    <property type="component" value="Linkage Group LG8"/>
</dbReference>
<organism evidence="1 2">
    <name type="scientific">Pomacea canaliculata</name>
    <name type="common">Golden apple snail</name>
    <dbReference type="NCBI Taxonomy" id="400727"/>
    <lineage>
        <taxon>Eukaryota</taxon>
        <taxon>Metazoa</taxon>
        <taxon>Spiralia</taxon>
        <taxon>Lophotrochozoa</taxon>
        <taxon>Mollusca</taxon>
        <taxon>Gastropoda</taxon>
        <taxon>Caenogastropoda</taxon>
        <taxon>Architaenioglossa</taxon>
        <taxon>Ampullarioidea</taxon>
        <taxon>Ampullariidae</taxon>
        <taxon>Pomacea</taxon>
    </lineage>
</organism>